<evidence type="ECO:0000313" key="2">
    <source>
        <dbReference type="EMBL" id="SFV73140.1"/>
    </source>
</evidence>
<accession>A0A1K1LEH3</accession>
<sequence>MACPGAGARPRASRKKPDWPCVKGPGTGGRASQTVAHAVEVRSKHGFGNAPGEENALTGGGKRRRCPCRKHGMAVQNAAGAFPGGRSTSRAGRACRAAGALLYGTRRGEEEGEGAPRGTGHSRRRG</sequence>
<dbReference type="KEGG" id="dpg:DESPIGER_1290"/>
<gene>
    <name evidence="2" type="ORF">DESPIGER_1290</name>
</gene>
<dbReference type="Proteomes" id="UP000186323">
    <property type="component" value="Chromosome I"/>
</dbReference>
<protein>
    <submittedName>
        <fullName evidence="2">Uncharacterized protein</fullName>
    </submittedName>
</protein>
<organism evidence="2 3">
    <name type="scientific">Desulfovibrio piger</name>
    <dbReference type="NCBI Taxonomy" id="901"/>
    <lineage>
        <taxon>Bacteria</taxon>
        <taxon>Pseudomonadati</taxon>
        <taxon>Thermodesulfobacteriota</taxon>
        <taxon>Desulfovibrionia</taxon>
        <taxon>Desulfovibrionales</taxon>
        <taxon>Desulfovibrionaceae</taxon>
        <taxon>Desulfovibrio</taxon>
    </lineage>
</organism>
<reference evidence="3" key="1">
    <citation type="submission" date="2016-10" db="EMBL/GenBank/DDBJ databases">
        <authorList>
            <person name="Wegmann U."/>
        </authorList>
    </citation>
    <scope>NUCLEOTIDE SEQUENCE [LARGE SCALE GENOMIC DNA]</scope>
</reference>
<name>A0A1K1LEH3_9BACT</name>
<feature type="region of interest" description="Disordered" evidence="1">
    <location>
        <begin position="104"/>
        <end position="126"/>
    </location>
</feature>
<dbReference type="EMBL" id="LT630450">
    <property type="protein sequence ID" value="SFV73140.1"/>
    <property type="molecule type" value="Genomic_DNA"/>
</dbReference>
<feature type="region of interest" description="Disordered" evidence="1">
    <location>
        <begin position="1"/>
        <end position="64"/>
    </location>
</feature>
<keyword evidence="3" id="KW-1185">Reference proteome</keyword>
<evidence type="ECO:0000256" key="1">
    <source>
        <dbReference type="SAM" id="MobiDB-lite"/>
    </source>
</evidence>
<evidence type="ECO:0000313" key="3">
    <source>
        <dbReference type="Proteomes" id="UP000186323"/>
    </source>
</evidence>
<dbReference type="AlphaFoldDB" id="A0A1K1LEH3"/>
<proteinExistence type="predicted"/>